<gene>
    <name evidence="1" type="ORF">VZT92_003614</name>
</gene>
<keyword evidence="2" id="KW-1185">Reference proteome</keyword>
<accession>A0AAW1FU00</accession>
<protein>
    <submittedName>
        <fullName evidence="1">Uncharacterized protein</fullName>
    </submittedName>
</protein>
<sequence>MEAASEAVIGHRLDTRKTAVCDIQTVTGGNQMKGFSPLRDHQTDVLCVRCNIFWIPGDPPSLPPLALSPQMAPKTKEPSPA</sequence>
<dbReference type="Proteomes" id="UP001488805">
    <property type="component" value="Unassembled WGS sequence"/>
</dbReference>
<evidence type="ECO:0000313" key="1">
    <source>
        <dbReference type="EMBL" id="KAK9538445.1"/>
    </source>
</evidence>
<name>A0AAW1FU00_ZOAVI</name>
<dbReference type="EMBL" id="JBCEZU010000023">
    <property type="protein sequence ID" value="KAK9538445.1"/>
    <property type="molecule type" value="Genomic_DNA"/>
</dbReference>
<dbReference type="AlphaFoldDB" id="A0AAW1FU00"/>
<evidence type="ECO:0000313" key="2">
    <source>
        <dbReference type="Proteomes" id="UP001488805"/>
    </source>
</evidence>
<proteinExistence type="predicted"/>
<comment type="caution">
    <text evidence="1">The sequence shown here is derived from an EMBL/GenBank/DDBJ whole genome shotgun (WGS) entry which is preliminary data.</text>
</comment>
<organism evidence="1 2">
    <name type="scientific">Zoarces viviparus</name>
    <name type="common">Viviparous eelpout</name>
    <name type="synonym">Blennius viviparus</name>
    <dbReference type="NCBI Taxonomy" id="48416"/>
    <lineage>
        <taxon>Eukaryota</taxon>
        <taxon>Metazoa</taxon>
        <taxon>Chordata</taxon>
        <taxon>Craniata</taxon>
        <taxon>Vertebrata</taxon>
        <taxon>Euteleostomi</taxon>
        <taxon>Actinopterygii</taxon>
        <taxon>Neopterygii</taxon>
        <taxon>Teleostei</taxon>
        <taxon>Neoteleostei</taxon>
        <taxon>Acanthomorphata</taxon>
        <taxon>Eupercaria</taxon>
        <taxon>Perciformes</taxon>
        <taxon>Cottioidei</taxon>
        <taxon>Zoarcales</taxon>
        <taxon>Zoarcidae</taxon>
        <taxon>Zoarcinae</taxon>
        <taxon>Zoarces</taxon>
    </lineage>
</organism>
<reference evidence="1 2" key="1">
    <citation type="journal article" date="2024" name="Genome Biol. Evol.">
        <title>Chromosome-level genome assembly of the viviparous eelpout Zoarces viviparus.</title>
        <authorList>
            <person name="Fuhrmann N."/>
            <person name="Brasseur M.V."/>
            <person name="Bakowski C.E."/>
            <person name="Podsiadlowski L."/>
            <person name="Prost S."/>
            <person name="Krehenwinkel H."/>
            <person name="Mayer C."/>
        </authorList>
    </citation>
    <scope>NUCLEOTIDE SEQUENCE [LARGE SCALE GENOMIC DNA]</scope>
    <source>
        <strain evidence="1">NO-MEL_2022_Ind0_liver</strain>
    </source>
</reference>